<protein>
    <submittedName>
        <fullName evidence="1">Uncharacterized protein</fullName>
    </submittedName>
</protein>
<comment type="caution">
    <text evidence="1">The sequence shown here is derived from an EMBL/GenBank/DDBJ whole genome shotgun (WGS) entry which is preliminary data.</text>
</comment>
<name>A0A761L1P0_SALER</name>
<gene>
    <name evidence="1" type="ORF">G8Z18_004391</name>
</gene>
<accession>A0A761L1P0</accession>
<reference evidence="1" key="1">
    <citation type="journal article" date="2018" name="Genome Biol.">
        <title>SKESA: strategic k-mer extension for scrupulous assemblies.</title>
        <authorList>
            <person name="Souvorov A."/>
            <person name="Agarwala R."/>
            <person name="Lipman D.J."/>
        </authorList>
    </citation>
    <scope>NUCLEOTIDE SEQUENCE</scope>
    <source>
        <strain evidence="1">MA.S/20050497</strain>
    </source>
</reference>
<sequence>MPSLVNKKALYQQAMHLFGYDQQLCKLAEKACELSAEANRMLGHQSLERRLAGGMADVEIMIEQFRANGLGELIDFQKQQKLERLAERLGMAYASE</sequence>
<evidence type="ECO:0000313" key="1">
    <source>
        <dbReference type="EMBL" id="HAG3149672.1"/>
    </source>
</evidence>
<organism evidence="1">
    <name type="scientific">Salmonella enterica</name>
    <name type="common">Salmonella choleraesuis</name>
    <dbReference type="NCBI Taxonomy" id="28901"/>
    <lineage>
        <taxon>Bacteria</taxon>
        <taxon>Pseudomonadati</taxon>
        <taxon>Pseudomonadota</taxon>
        <taxon>Gammaproteobacteria</taxon>
        <taxon>Enterobacterales</taxon>
        <taxon>Enterobacteriaceae</taxon>
        <taxon>Salmonella</taxon>
    </lineage>
</organism>
<proteinExistence type="predicted"/>
<dbReference type="AlphaFoldDB" id="A0A761L1P0"/>
<dbReference type="EMBL" id="DAAXYS010000083">
    <property type="protein sequence ID" value="HAG3149672.1"/>
    <property type="molecule type" value="Genomic_DNA"/>
</dbReference>
<reference evidence="1" key="2">
    <citation type="submission" date="2020-02" db="EMBL/GenBank/DDBJ databases">
        <authorList>
            <consortium name="NCBI Pathogen Detection Project"/>
        </authorList>
    </citation>
    <scope>NUCLEOTIDE SEQUENCE</scope>
    <source>
        <strain evidence="1">MA.S/20050497</strain>
    </source>
</reference>